<reference evidence="2 3" key="1">
    <citation type="journal article" date="1999" name="DNA Res.">
        <title>Complete genome sequence of an aerobic hyper-thermophilic crenarchaeon, Aeropyrum pernix K1.</title>
        <authorList>
            <person name="Kawarabayasi Y."/>
            <person name="Hino Y."/>
            <person name="Horikawa H."/>
            <person name="Yamazaki S."/>
            <person name="Haikawa Y."/>
            <person name="Jin-no K."/>
            <person name="Takahashi M."/>
            <person name="Sekine M."/>
            <person name="Baba S."/>
            <person name="Ankai A."/>
            <person name="Kosugi H."/>
            <person name="Hosoyama A."/>
            <person name="Fukui S."/>
            <person name="Nagai Y."/>
            <person name="Nishijima K."/>
            <person name="Nakazawa H."/>
            <person name="Takamiya M."/>
            <person name="Masuda S."/>
            <person name="Funahashi T."/>
            <person name="Tanaka T."/>
            <person name="Kudoh Y."/>
            <person name="Yamazaki J."/>
            <person name="Kushida N."/>
            <person name="Oguchi A."/>
            <person name="Aoki K."/>
            <person name="Kubota K."/>
            <person name="Nakamura Y."/>
            <person name="Nomura N."/>
            <person name="Sako Y."/>
            <person name="Kikuchi H."/>
        </authorList>
    </citation>
    <scope>NUCLEOTIDE SEQUENCE [LARGE SCALE GENOMIC DNA]</scope>
    <source>
        <strain evidence="3">ATCC 700893 / DSM 11879 / JCM 9820 / NBRC 100138 / K1</strain>
    </source>
</reference>
<dbReference type="EMBL" id="BA000002">
    <property type="protein sequence ID" value="BAA79828.2"/>
    <property type="molecule type" value="Genomic_DNA"/>
</dbReference>
<evidence type="ECO:0000256" key="1">
    <source>
        <dbReference type="SAM" id="Phobius"/>
    </source>
</evidence>
<name>Q9YDR9_AERPE</name>
<evidence type="ECO:0000313" key="3">
    <source>
        <dbReference type="Proteomes" id="UP000002518"/>
    </source>
</evidence>
<feature type="transmembrane region" description="Helical" evidence="1">
    <location>
        <begin position="29"/>
        <end position="52"/>
    </location>
</feature>
<sequence length="97" mass="10176">MMASATLPPPPDVLTGVGLDQLISSFASWWSGATFGLFGPVLAVLAVVTVFLKTRSASATAVVSLVLAAFLGREWLMLVAALSLAALLWQVWRASTD</sequence>
<protein>
    <submittedName>
        <fullName evidence="2">Uncharacterized protein</fullName>
    </submittedName>
</protein>
<organism evidence="2 3">
    <name type="scientific">Aeropyrum pernix (strain ATCC 700893 / DSM 11879 / JCM 9820 / NBRC 100138 / K1)</name>
    <dbReference type="NCBI Taxonomy" id="272557"/>
    <lineage>
        <taxon>Archaea</taxon>
        <taxon>Thermoproteota</taxon>
        <taxon>Thermoprotei</taxon>
        <taxon>Desulfurococcales</taxon>
        <taxon>Desulfurococcaceae</taxon>
        <taxon>Aeropyrum</taxon>
    </lineage>
</organism>
<dbReference type="EnsemblBacteria" id="BAA79828">
    <property type="protein sequence ID" value="BAA79828"/>
    <property type="gene ID" value="APE_0848.1"/>
</dbReference>
<dbReference type="KEGG" id="ape:APE_0848.1"/>
<evidence type="ECO:0000313" key="2">
    <source>
        <dbReference type="EMBL" id="BAA79828.2"/>
    </source>
</evidence>
<dbReference type="PIR" id="D72678">
    <property type="entry name" value="D72678"/>
</dbReference>
<keyword evidence="1" id="KW-1133">Transmembrane helix</keyword>
<keyword evidence="1" id="KW-0472">Membrane</keyword>
<proteinExistence type="predicted"/>
<keyword evidence="1" id="KW-0812">Transmembrane</keyword>
<dbReference type="STRING" id="272557.APE_0848.1"/>
<feature type="transmembrane region" description="Helical" evidence="1">
    <location>
        <begin position="59"/>
        <end position="92"/>
    </location>
</feature>
<gene>
    <name evidence="2" type="ordered locus">APE_0848.1</name>
</gene>
<dbReference type="Proteomes" id="UP000002518">
    <property type="component" value="Chromosome"/>
</dbReference>
<keyword evidence="3" id="KW-1185">Reference proteome</keyword>
<dbReference type="AlphaFoldDB" id="Q9YDR9"/>
<accession>Q9YDR9</accession>